<reference evidence="2 3" key="1">
    <citation type="submission" date="2019-02" db="EMBL/GenBank/DDBJ databases">
        <title>Deep-cultivation of Planctomycetes and their phenomic and genomic characterization uncovers novel biology.</title>
        <authorList>
            <person name="Wiegand S."/>
            <person name="Jogler M."/>
            <person name="Boedeker C."/>
            <person name="Pinto D."/>
            <person name="Vollmers J."/>
            <person name="Rivas-Marin E."/>
            <person name="Kohn T."/>
            <person name="Peeters S.H."/>
            <person name="Heuer A."/>
            <person name="Rast P."/>
            <person name="Oberbeckmann S."/>
            <person name="Bunk B."/>
            <person name="Jeske O."/>
            <person name="Meyerdierks A."/>
            <person name="Storesund J.E."/>
            <person name="Kallscheuer N."/>
            <person name="Luecker S."/>
            <person name="Lage O.M."/>
            <person name="Pohl T."/>
            <person name="Merkel B.J."/>
            <person name="Hornburger P."/>
            <person name="Mueller R.-W."/>
            <person name="Bruemmer F."/>
            <person name="Labrenz M."/>
            <person name="Spormann A.M."/>
            <person name="Op Den Camp H."/>
            <person name="Overmann J."/>
            <person name="Amann R."/>
            <person name="Jetten M.S.M."/>
            <person name="Mascher T."/>
            <person name="Medema M.H."/>
            <person name="Devos D.P."/>
            <person name="Kaster A.-K."/>
            <person name="Ovreas L."/>
            <person name="Rohde M."/>
            <person name="Galperin M.Y."/>
            <person name="Jogler C."/>
        </authorList>
    </citation>
    <scope>NUCLEOTIDE SEQUENCE [LARGE SCALE GENOMIC DNA]</scope>
    <source>
        <strain evidence="2 3">Pla111</strain>
    </source>
</reference>
<protein>
    <submittedName>
        <fullName evidence="2">Uncharacterized protein</fullName>
    </submittedName>
</protein>
<keyword evidence="3" id="KW-1185">Reference proteome</keyword>
<evidence type="ECO:0000313" key="3">
    <source>
        <dbReference type="Proteomes" id="UP000318995"/>
    </source>
</evidence>
<dbReference type="RefSeq" id="WP_197525039.1">
    <property type="nucleotide sequence ID" value="NZ_SJPH01000007.1"/>
</dbReference>
<evidence type="ECO:0000313" key="2">
    <source>
        <dbReference type="EMBL" id="TWT42526.1"/>
    </source>
</evidence>
<name>A0A5C5VV52_9BACT</name>
<proteinExistence type="predicted"/>
<organism evidence="2 3">
    <name type="scientific">Botrimarina hoheduenensis</name>
    <dbReference type="NCBI Taxonomy" id="2528000"/>
    <lineage>
        <taxon>Bacteria</taxon>
        <taxon>Pseudomonadati</taxon>
        <taxon>Planctomycetota</taxon>
        <taxon>Planctomycetia</taxon>
        <taxon>Pirellulales</taxon>
        <taxon>Lacipirellulaceae</taxon>
        <taxon>Botrimarina</taxon>
    </lineage>
</organism>
<gene>
    <name evidence="2" type="ORF">Pla111_28310</name>
</gene>
<sequence length="55" mass="5963" precursor="true">MSRYKGAIALVASVLAVTTLALAQQQPKPEEETIGSLLGERERVLNTLVNIARIE</sequence>
<keyword evidence="1" id="KW-0732">Signal</keyword>
<dbReference type="EMBL" id="SJPH01000007">
    <property type="protein sequence ID" value="TWT42526.1"/>
    <property type="molecule type" value="Genomic_DNA"/>
</dbReference>
<accession>A0A5C5VV52</accession>
<feature type="signal peptide" evidence="1">
    <location>
        <begin position="1"/>
        <end position="23"/>
    </location>
</feature>
<dbReference type="Proteomes" id="UP000318995">
    <property type="component" value="Unassembled WGS sequence"/>
</dbReference>
<evidence type="ECO:0000256" key="1">
    <source>
        <dbReference type="SAM" id="SignalP"/>
    </source>
</evidence>
<feature type="chain" id="PRO_5022840256" evidence="1">
    <location>
        <begin position="24"/>
        <end position="55"/>
    </location>
</feature>
<dbReference type="AlphaFoldDB" id="A0A5C5VV52"/>
<comment type="caution">
    <text evidence="2">The sequence shown here is derived from an EMBL/GenBank/DDBJ whole genome shotgun (WGS) entry which is preliminary data.</text>
</comment>